<comment type="caution">
    <text evidence="8">The sequence shown here is derived from an EMBL/GenBank/DDBJ whole genome shotgun (WGS) entry which is preliminary data.</text>
</comment>
<reference evidence="8" key="1">
    <citation type="submission" date="2020-06" db="EMBL/GenBank/DDBJ databases">
        <authorList>
            <consortium name="Plant Systems Biology data submission"/>
        </authorList>
    </citation>
    <scope>NUCLEOTIDE SEQUENCE</scope>
    <source>
        <strain evidence="8">D6</strain>
    </source>
</reference>
<evidence type="ECO:0000256" key="1">
    <source>
        <dbReference type="ARBA" id="ARBA00004123"/>
    </source>
</evidence>
<evidence type="ECO:0000256" key="6">
    <source>
        <dbReference type="PROSITE-ProRule" id="PRU00221"/>
    </source>
</evidence>
<evidence type="ECO:0000256" key="2">
    <source>
        <dbReference type="ARBA" id="ARBA00022574"/>
    </source>
</evidence>
<keyword evidence="4" id="KW-0677">Repeat</keyword>
<dbReference type="AlphaFoldDB" id="A0A9N8H5X8"/>
<feature type="compositionally biased region" description="Basic and acidic residues" evidence="7">
    <location>
        <begin position="40"/>
        <end position="60"/>
    </location>
</feature>
<evidence type="ECO:0000313" key="9">
    <source>
        <dbReference type="Proteomes" id="UP001153069"/>
    </source>
</evidence>
<dbReference type="InterPro" id="IPR036322">
    <property type="entry name" value="WD40_repeat_dom_sf"/>
</dbReference>
<dbReference type="Proteomes" id="UP001153069">
    <property type="component" value="Unassembled WGS sequence"/>
</dbReference>
<protein>
    <submittedName>
        <fullName evidence="8">Non-catalytic subunit wuho</fullName>
    </submittedName>
</protein>
<proteinExistence type="predicted"/>
<dbReference type="Gene3D" id="2.130.10.10">
    <property type="entry name" value="YVTN repeat-like/Quinoprotein amine dehydrogenase"/>
    <property type="match status" value="1"/>
</dbReference>
<dbReference type="GO" id="GO:0006400">
    <property type="term" value="P:tRNA modification"/>
    <property type="evidence" value="ECO:0007669"/>
    <property type="project" value="TreeGrafter"/>
</dbReference>
<dbReference type="SMART" id="SM00320">
    <property type="entry name" value="WD40"/>
    <property type="match status" value="2"/>
</dbReference>
<evidence type="ECO:0000256" key="4">
    <source>
        <dbReference type="ARBA" id="ARBA00022737"/>
    </source>
</evidence>
<evidence type="ECO:0000256" key="3">
    <source>
        <dbReference type="ARBA" id="ARBA00022694"/>
    </source>
</evidence>
<organism evidence="8 9">
    <name type="scientific">Seminavis robusta</name>
    <dbReference type="NCBI Taxonomy" id="568900"/>
    <lineage>
        <taxon>Eukaryota</taxon>
        <taxon>Sar</taxon>
        <taxon>Stramenopiles</taxon>
        <taxon>Ochrophyta</taxon>
        <taxon>Bacillariophyta</taxon>
        <taxon>Bacillariophyceae</taxon>
        <taxon>Bacillariophycidae</taxon>
        <taxon>Naviculales</taxon>
        <taxon>Naviculaceae</taxon>
        <taxon>Seminavis</taxon>
    </lineage>
</organism>
<dbReference type="GO" id="GO:0005829">
    <property type="term" value="C:cytosol"/>
    <property type="evidence" value="ECO:0007669"/>
    <property type="project" value="TreeGrafter"/>
</dbReference>
<dbReference type="EMBL" id="CAICTM010000032">
    <property type="protein sequence ID" value="CAB9498178.1"/>
    <property type="molecule type" value="Genomic_DNA"/>
</dbReference>
<dbReference type="GO" id="GO:0005634">
    <property type="term" value="C:nucleus"/>
    <property type="evidence" value="ECO:0007669"/>
    <property type="project" value="UniProtKB-SubCell"/>
</dbReference>
<gene>
    <name evidence="8" type="ORF">SEMRO_32_G021150.1</name>
</gene>
<comment type="subcellular location">
    <subcellularLocation>
        <location evidence="1">Nucleus</location>
    </subcellularLocation>
</comment>
<dbReference type="PANTHER" id="PTHR16288">
    <property type="entry name" value="WD40 REPEAT PROTEIN 4"/>
    <property type="match status" value="1"/>
</dbReference>
<feature type="compositionally biased region" description="Basic and acidic residues" evidence="7">
    <location>
        <begin position="311"/>
        <end position="334"/>
    </location>
</feature>
<feature type="region of interest" description="Disordered" evidence="7">
    <location>
        <begin position="495"/>
        <end position="566"/>
    </location>
</feature>
<keyword evidence="2 6" id="KW-0853">WD repeat</keyword>
<feature type="compositionally biased region" description="Polar residues" evidence="7">
    <location>
        <begin position="283"/>
        <end position="292"/>
    </location>
</feature>
<feature type="region of interest" description="Disordered" evidence="7">
    <location>
        <begin position="283"/>
        <end position="369"/>
    </location>
</feature>
<keyword evidence="5" id="KW-0539">Nucleus</keyword>
<evidence type="ECO:0000256" key="7">
    <source>
        <dbReference type="SAM" id="MobiDB-lite"/>
    </source>
</evidence>
<dbReference type="InterPro" id="IPR028884">
    <property type="entry name" value="Trm82"/>
</dbReference>
<dbReference type="PROSITE" id="PS50082">
    <property type="entry name" value="WD_REPEATS_2"/>
    <property type="match status" value="1"/>
</dbReference>
<keyword evidence="9" id="KW-1185">Reference proteome</keyword>
<dbReference type="InterPro" id="IPR001680">
    <property type="entry name" value="WD40_rpt"/>
</dbReference>
<feature type="repeat" description="WD" evidence="6">
    <location>
        <begin position="236"/>
        <end position="285"/>
    </location>
</feature>
<feature type="compositionally biased region" description="Polar residues" evidence="7">
    <location>
        <begin position="353"/>
        <end position="362"/>
    </location>
</feature>
<dbReference type="GO" id="GO:0043527">
    <property type="term" value="C:tRNA methyltransferase complex"/>
    <property type="evidence" value="ECO:0007669"/>
    <property type="project" value="TreeGrafter"/>
</dbReference>
<name>A0A9N8H5X8_9STRA</name>
<evidence type="ECO:0000256" key="5">
    <source>
        <dbReference type="ARBA" id="ARBA00023242"/>
    </source>
</evidence>
<sequence>MKQLVDCCPGGGILLALNDRAFLVVSSKNRLVELVLTKDKDNNSKDNSTKNKKDKDKTSQDENENDENPIQAVAVHQVHENGSDHFWCAVSRLDKTLAIYQYTCSSSTTTNTTTSENDKIETATPTTVHSCPKRVACIAFASVPSNSQSKDGGMLVLVTGDLTGDSWAWPLHSDTDKKEKPRLLLGHTASMLTGVHVSSSSSSSKNKNNKVLLTSDRDEKIRVSSFPQTTIIQGFLLGHSAYVSSMDMVPSSNSSAAGSNHHCVSCSGDGTVRLWDYQAMKQLASTSPSPQEGNKDGSDNHEMEEPTDGAAKQDPDGEDKDGTTEDAKRDKENDNTATNDDEAEQAKEENDNSQEQGSTSHRIPSRVAVSPNGKDIAVIYDQSKQLDILQIVQSKGNNNNNDGEESSFQLCLTQSIECKDQPLAIAFVQNNNDDEVDKKNTQQLIVTMKDPSYLQLYCQQQPSTDASNPAALFVPTTTTTMPSALRKLQELAQTSSIPMPDGVLEKDRQGQPTLGKRVETRGGAARSMQDMPWNNPKRIEIAKQRNKRHKRRRIEKTKASKKQNQS</sequence>
<dbReference type="SUPFAM" id="SSF50978">
    <property type="entry name" value="WD40 repeat-like"/>
    <property type="match status" value="1"/>
</dbReference>
<dbReference type="OrthoDB" id="371245at2759"/>
<dbReference type="GO" id="GO:0036265">
    <property type="term" value="P:RNA (guanine-N7)-methylation"/>
    <property type="evidence" value="ECO:0007669"/>
    <property type="project" value="InterPro"/>
</dbReference>
<keyword evidence="3" id="KW-0819">tRNA processing</keyword>
<accession>A0A9N8H5X8</accession>
<feature type="compositionally biased region" description="Basic and acidic residues" evidence="7">
    <location>
        <begin position="293"/>
        <end position="304"/>
    </location>
</feature>
<feature type="region of interest" description="Disordered" evidence="7">
    <location>
        <begin position="40"/>
        <end position="67"/>
    </location>
</feature>
<feature type="compositionally biased region" description="Basic residues" evidence="7">
    <location>
        <begin position="544"/>
        <end position="566"/>
    </location>
</feature>
<dbReference type="PANTHER" id="PTHR16288:SF0">
    <property type="entry name" value="TRNA (GUANINE-N(7)-)-METHYLTRANSFERASE NON-CATALYTIC SUBUNIT WDR4"/>
    <property type="match status" value="1"/>
</dbReference>
<dbReference type="InterPro" id="IPR015943">
    <property type="entry name" value="WD40/YVTN_repeat-like_dom_sf"/>
</dbReference>
<evidence type="ECO:0000313" key="8">
    <source>
        <dbReference type="EMBL" id="CAB9498178.1"/>
    </source>
</evidence>